<protein>
    <submittedName>
        <fullName evidence="1">Phosphatase YidA</fullName>
        <ecNumber evidence="1">3.1.3.-</ecNumber>
    </submittedName>
</protein>
<dbReference type="Proteomes" id="UP000254060">
    <property type="component" value="Unassembled WGS sequence"/>
</dbReference>
<dbReference type="Gene3D" id="3.40.50.1000">
    <property type="entry name" value="HAD superfamily/HAD-like"/>
    <property type="match status" value="1"/>
</dbReference>
<dbReference type="RefSeq" id="WP_029335757.1">
    <property type="nucleotide sequence ID" value="NZ_UGGP01000001.1"/>
</dbReference>
<dbReference type="OrthoDB" id="9781413at2"/>
<dbReference type="SFLD" id="SFLDS00003">
    <property type="entry name" value="Haloacid_Dehalogenase"/>
    <property type="match status" value="1"/>
</dbReference>
<dbReference type="InterPro" id="IPR023214">
    <property type="entry name" value="HAD_sf"/>
</dbReference>
<dbReference type="Gene3D" id="3.30.1240.10">
    <property type="match status" value="1"/>
</dbReference>
<dbReference type="GO" id="GO:0016791">
    <property type="term" value="F:phosphatase activity"/>
    <property type="evidence" value="ECO:0007669"/>
    <property type="project" value="TreeGrafter"/>
</dbReference>
<dbReference type="EC" id="3.1.3.-" evidence="1"/>
<accession>A0A377FVM9</accession>
<dbReference type="SUPFAM" id="SSF56784">
    <property type="entry name" value="HAD-like"/>
    <property type="match status" value="1"/>
</dbReference>
<dbReference type="GO" id="GO:0000287">
    <property type="term" value="F:magnesium ion binding"/>
    <property type="evidence" value="ECO:0007669"/>
    <property type="project" value="TreeGrafter"/>
</dbReference>
<dbReference type="PANTHER" id="PTHR10000">
    <property type="entry name" value="PHOSPHOSERINE PHOSPHATASE"/>
    <property type="match status" value="1"/>
</dbReference>
<dbReference type="GO" id="GO:0005829">
    <property type="term" value="C:cytosol"/>
    <property type="evidence" value="ECO:0007669"/>
    <property type="project" value="TreeGrafter"/>
</dbReference>
<proteinExistence type="predicted"/>
<organism evidence="1 2">
    <name type="scientific">Exiguobacterium aurantiacum</name>
    <dbReference type="NCBI Taxonomy" id="33987"/>
    <lineage>
        <taxon>Bacteria</taxon>
        <taxon>Bacillati</taxon>
        <taxon>Bacillota</taxon>
        <taxon>Bacilli</taxon>
        <taxon>Bacillales</taxon>
        <taxon>Bacillales Family XII. Incertae Sedis</taxon>
        <taxon>Exiguobacterium</taxon>
    </lineage>
</organism>
<dbReference type="CDD" id="cd07516">
    <property type="entry name" value="HAD_Pase"/>
    <property type="match status" value="1"/>
</dbReference>
<dbReference type="EMBL" id="UGGP01000001">
    <property type="protein sequence ID" value="STO08869.1"/>
    <property type="molecule type" value="Genomic_DNA"/>
</dbReference>
<dbReference type="InterPro" id="IPR006379">
    <property type="entry name" value="HAD-SF_hydro_IIB"/>
</dbReference>
<keyword evidence="1" id="KW-0378">Hydrolase</keyword>
<reference evidence="1 2" key="1">
    <citation type="submission" date="2018-06" db="EMBL/GenBank/DDBJ databases">
        <authorList>
            <consortium name="Pathogen Informatics"/>
            <person name="Doyle S."/>
        </authorList>
    </citation>
    <scope>NUCLEOTIDE SEQUENCE [LARGE SCALE GENOMIC DNA]</scope>
    <source>
        <strain evidence="1 2">NCTC13163</strain>
    </source>
</reference>
<dbReference type="PANTHER" id="PTHR10000:SF23">
    <property type="entry name" value="5-AMINO-6-(5-PHOSPHO-D-RIBITYLAMINO)URACIL PHOSPHATASE YITU"/>
    <property type="match status" value="1"/>
</dbReference>
<dbReference type="Pfam" id="PF08282">
    <property type="entry name" value="Hydrolase_3"/>
    <property type="match status" value="1"/>
</dbReference>
<dbReference type="STRING" id="1397694.GCA_000702585_02735"/>
<gene>
    <name evidence="1" type="primary">yidA_2</name>
    <name evidence="1" type="ORF">NCTC13163_02247</name>
</gene>
<sequence length="270" mass="30368">MSRYLIAVDLDGTLLRDDKTISDRNIRALQAAREAGHEVMIATGRPQRHSIMYYEQLGLTTPLINFNGALVHHPKDTSYAVTHRPIPLKTAHDIIEEVSETRAHNIVVEVTDHVYFHKDPQEFYSPYAERALSVTSGDLLKHLQEEPTSLLIHATKEHVDHVRSRLNKVHAEAVLNRQWRMPEHMIEVMSQNTSKALGLRAVSKHLNINRKNIIAFGDEENDLEMLDYVGTGVAMGNAISQLKAVANEVTASNMDDGIAIYLEEKLGIKA</sequence>
<dbReference type="SFLD" id="SFLDG01144">
    <property type="entry name" value="C2.B.4:_PGP_Like"/>
    <property type="match status" value="1"/>
</dbReference>
<dbReference type="SFLD" id="SFLDG01140">
    <property type="entry name" value="C2.B:_Phosphomannomutase_and_P"/>
    <property type="match status" value="1"/>
</dbReference>
<dbReference type="AlphaFoldDB" id="A0A377FVM9"/>
<evidence type="ECO:0000313" key="1">
    <source>
        <dbReference type="EMBL" id="STO08869.1"/>
    </source>
</evidence>
<dbReference type="NCBIfam" id="TIGR01484">
    <property type="entry name" value="HAD-SF-IIB"/>
    <property type="match status" value="1"/>
</dbReference>
<evidence type="ECO:0000313" key="2">
    <source>
        <dbReference type="Proteomes" id="UP000254060"/>
    </source>
</evidence>
<dbReference type="InterPro" id="IPR000150">
    <property type="entry name" value="Cof"/>
</dbReference>
<dbReference type="InterPro" id="IPR036412">
    <property type="entry name" value="HAD-like_sf"/>
</dbReference>
<name>A0A377FVM9_9BACL</name>
<dbReference type="NCBIfam" id="TIGR00099">
    <property type="entry name" value="Cof-subfamily"/>
    <property type="match status" value="1"/>
</dbReference>